<accession>A0AAN9A458</accession>
<sequence length="63" mass="7177">NCELDFGLPFHRVQVRSRLVRWFQGDDFNQVVLRSCISCGVSRILPFCNIKPVVKSIIPCAQA</sequence>
<proteinExistence type="predicted"/>
<dbReference type="AlphaFoldDB" id="A0AAN9A458"/>
<evidence type="ECO:0000313" key="2">
    <source>
        <dbReference type="Proteomes" id="UP001381693"/>
    </source>
</evidence>
<dbReference type="Proteomes" id="UP001381693">
    <property type="component" value="Unassembled WGS sequence"/>
</dbReference>
<gene>
    <name evidence="1" type="ORF">SK128_022125</name>
</gene>
<keyword evidence="2" id="KW-1185">Reference proteome</keyword>
<name>A0AAN9A458_HALRR</name>
<feature type="non-terminal residue" evidence="1">
    <location>
        <position position="1"/>
    </location>
</feature>
<protein>
    <submittedName>
        <fullName evidence="1">Uncharacterized protein</fullName>
    </submittedName>
</protein>
<comment type="caution">
    <text evidence="1">The sequence shown here is derived from an EMBL/GenBank/DDBJ whole genome shotgun (WGS) entry which is preliminary data.</text>
</comment>
<evidence type="ECO:0000313" key="1">
    <source>
        <dbReference type="EMBL" id="KAK7073539.1"/>
    </source>
</evidence>
<dbReference type="EMBL" id="JAXCGZ010012523">
    <property type="protein sequence ID" value="KAK7073539.1"/>
    <property type="molecule type" value="Genomic_DNA"/>
</dbReference>
<reference evidence="1 2" key="1">
    <citation type="submission" date="2023-11" db="EMBL/GenBank/DDBJ databases">
        <title>Halocaridina rubra genome assembly.</title>
        <authorList>
            <person name="Smith C."/>
        </authorList>
    </citation>
    <scope>NUCLEOTIDE SEQUENCE [LARGE SCALE GENOMIC DNA]</scope>
    <source>
        <strain evidence="1">EP-1</strain>
        <tissue evidence="1">Whole</tissue>
    </source>
</reference>
<organism evidence="1 2">
    <name type="scientific">Halocaridina rubra</name>
    <name type="common">Hawaiian red shrimp</name>
    <dbReference type="NCBI Taxonomy" id="373956"/>
    <lineage>
        <taxon>Eukaryota</taxon>
        <taxon>Metazoa</taxon>
        <taxon>Ecdysozoa</taxon>
        <taxon>Arthropoda</taxon>
        <taxon>Crustacea</taxon>
        <taxon>Multicrustacea</taxon>
        <taxon>Malacostraca</taxon>
        <taxon>Eumalacostraca</taxon>
        <taxon>Eucarida</taxon>
        <taxon>Decapoda</taxon>
        <taxon>Pleocyemata</taxon>
        <taxon>Caridea</taxon>
        <taxon>Atyoidea</taxon>
        <taxon>Atyidae</taxon>
        <taxon>Halocaridina</taxon>
    </lineage>
</organism>